<keyword evidence="9" id="KW-0443">Lipid metabolism</keyword>
<keyword evidence="4 14" id="KW-0812">Transmembrane</keyword>
<dbReference type="AlphaFoldDB" id="A0AB34JGV7"/>
<keyword evidence="16" id="KW-1185">Reference proteome</keyword>
<keyword evidence="5" id="KW-0256">Endoplasmic reticulum</keyword>
<keyword evidence="6" id="KW-0752">Steroid biosynthesis</keyword>
<evidence type="ECO:0000256" key="1">
    <source>
        <dbReference type="ARBA" id="ARBA00004477"/>
    </source>
</evidence>
<organism evidence="15 16">
    <name type="scientific">Prymnesium parvum</name>
    <name type="common">Toxic golden alga</name>
    <dbReference type="NCBI Taxonomy" id="97485"/>
    <lineage>
        <taxon>Eukaryota</taxon>
        <taxon>Haptista</taxon>
        <taxon>Haptophyta</taxon>
        <taxon>Prymnesiophyceae</taxon>
        <taxon>Prymnesiales</taxon>
        <taxon>Prymnesiaceae</taxon>
        <taxon>Prymnesium</taxon>
    </lineage>
</organism>
<keyword evidence="12" id="KW-0753">Steroid metabolism</keyword>
<keyword evidence="7 14" id="KW-1133">Transmembrane helix</keyword>
<protein>
    <submittedName>
        <fullName evidence="15">Uncharacterized protein</fullName>
    </submittedName>
</protein>
<dbReference type="GO" id="GO:0030674">
    <property type="term" value="F:protein-macromolecule adaptor activity"/>
    <property type="evidence" value="ECO:0007669"/>
    <property type="project" value="TreeGrafter"/>
</dbReference>
<dbReference type="Proteomes" id="UP001515480">
    <property type="component" value="Unassembled WGS sequence"/>
</dbReference>
<feature type="transmembrane region" description="Helical" evidence="14">
    <location>
        <begin position="144"/>
        <end position="165"/>
    </location>
</feature>
<evidence type="ECO:0000256" key="6">
    <source>
        <dbReference type="ARBA" id="ARBA00022955"/>
    </source>
</evidence>
<dbReference type="PANTHER" id="PTHR15451">
    <property type="entry name" value="ERGOSTEROL BIOSYNTHETIC PROTEIN 28-RELATED"/>
    <property type="match status" value="1"/>
</dbReference>
<reference evidence="15 16" key="1">
    <citation type="journal article" date="2024" name="Science">
        <title>Giant polyketide synthase enzymes in the biosynthesis of giant marine polyether toxins.</title>
        <authorList>
            <person name="Fallon T.R."/>
            <person name="Shende V.V."/>
            <person name="Wierzbicki I.H."/>
            <person name="Pendleton A.L."/>
            <person name="Watervoot N.F."/>
            <person name="Auber R.P."/>
            <person name="Gonzalez D.J."/>
            <person name="Wisecaver J.H."/>
            <person name="Moore B.S."/>
        </authorList>
    </citation>
    <scope>NUCLEOTIDE SEQUENCE [LARGE SCALE GENOMIC DNA]</scope>
    <source>
        <strain evidence="15 16">12B1</strain>
    </source>
</reference>
<feature type="region of interest" description="Disordered" evidence="13">
    <location>
        <begin position="1"/>
        <end position="20"/>
    </location>
</feature>
<accession>A0AB34JGV7</accession>
<evidence type="ECO:0000256" key="9">
    <source>
        <dbReference type="ARBA" id="ARBA00023098"/>
    </source>
</evidence>
<evidence type="ECO:0000256" key="12">
    <source>
        <dbReference type="ARBA" id="ARBA00023221"/>
    </source>
</evidence>
<comment type="similarity">
    <text evidence="2">Belongs to the ERG28 family.</text>
</comment>
<evidence type="ECO:0000256" key="2">
    <source>
        <dbReference type="ARBA" id="ARBA00005377"/>
    </source>
</evidence>
<name>A0AB34JGV7_PRYPA</name>
<keyword evidence="8" id="KW-0756">Sterol biosynthesis</keyword>
<dbReference type="EMBL" id="JBGBPQ010000008">
    <property type="protein sequence ID" value="KAL1520497.1"/>
    <property type="molecule type" value="Genomic_DNA"/>
</dbReference>
<evidence type="ECO:0000313" key="15">
    <source>
        <dbReference type="EMBL" id="KAL1520497.1"/>
    </source>
</evidence>
<dbReference type="Pfam" id="PF03694">
    <property type="entry name" value="Erg28"/>
    <property type="match status" value="1"/>
</dbReference>
<feature type="transmembrane region" description="Helical" evidence="14">
    <location>
        <begin position="87"/>
        <end position="105"/>
    </location>
</feature>
<evidence type="ECO:0000313" key="16">
    <source>
        <dbReference type="Proteomes" id="UP001515480"/>
    </source>
</evidence>
<sequence>MDWAVLSRPEPDPCAPGEPHSISLPRTSRAALKTAAEVPPSPRRRWLRWWLVAVALLRVFSAVTAVLRPEVLRETVFAARPAELTPLAARLFAAWTTTTAVLCLLCARGGADPRTPIYAATLLSFVVALGLFVPELAYHGTMTVMSSLSPGIVATTSVTWMMTVWRQESKQD</sequence>
<dbReference type="GO" id="GO:0005789">
    <property type="term" value="C:endoplasmic reticulum membrane"/>
    <property type="evidence" value="ECO:0007669"/>
    <property type="project" value="UniProtKB-SubCell"/>
</dbReference>
<keyword evidence="11" id="KW-1207">Sterol metabolism</keyword>
<keyword evidence="3" id="KW-0444">Lipid biosynthesis</keyword>
<dbReference type="InterPro" id="IPR005352">
    <property type="entry name" value="Erg28"/>
</dbReference>
<keyword evidence="10 14" id="KW-0472">Membrane</keyword>
<gene>
    <name evidence="15" type="ORF">AB1Y20_022076</name>
</gene>
<evidence type="ECO:0000256" key="8">
    <source>
        <dbReference type="ARBA" id="ARBA00023011"/>
    </source>
</evidence>
<evidence type="ECO:0000256" key="10">
    <source>
        <dbReference type="ARBA" id="ARBA00023136"/>
    </source>
</evidence>
<dbReference type="PANTHER" id="PTHR15451:SF19">
    <property type="entry name" value="ERGOSTEROL BIOSYNTHETIC PROTEIN 28 HOMOLOG"/>
    <property type="match status" value="1"/>
</dbReference>
<dbReference type="GO" id="GO:0016126">
    <property type="term" value="P:sterol biosynthetic process"/>
    <property type="evidence" value="ECO:0007669"/>
    <property type="project" value="UniProtKB-KW"/>
</dbReference>
<evidence type="ECO:0000256" key="11">
    <source>
        <dbReference type="ARBA" id="ARBA00023166"/>
    </source>
</evidence>
<evidence type="ECO:0000256" key="3">
    <source>
        <dbReference type="ARBA" id="ARBA00022516"/>
    </source>
</evidence>
<feature type="transmembrane region" description="Helical" evidence="14">
    <location>
        <begin position="49"/>
        <end position="67"/>
    </location>
</feature>
<comment type="caution">
    <text evidence="15">The sequence shown here is derived from an EMBL/GenBank/DDBJ whole genome shotgun (WGS) entry which is preliminary data.</text>
</comment>
<evidence type="ECO:0000256" key="5">
    <source>
        <dbReference type="ARBA" id="ARBA00022824"/>
    </source>
</evidence>
<evidence type="ECO:0000256" key="7">
    <source>
        <dbReference type="ARBA" id="ARBA00022989"/>
    </source>
</evidence>
<comment type="subcellular location">
    <subcellularLocation>
        <location evidence="1">Endoplasmic reticulum membrane</location>
        <topology evidence="1">Multi-pass membrane protein</topology>
    </subcellularLocation>
</comment>
<evidence type="ECO:0000256" key="4">
    <source>
        <dbReference type="ARBA" id="ARBA00022692"/>
    </source>
</evidence>
<evidence type="ECO:0000256" key="13">
    <source>
        <dbReference type="SAM" id="MobiDB-lite"/>
    </source>
</evidence>
<evidence type="ECO:0000256" key="14">
    <source>
        <dbReference type="SAM" id="Phobius"/>
    </source>
</evidence>
<feature type="transmembrane region" description="Helical" evidence="14">
    <location>
        <begin position="117"/>
        <end position="138"/>
    </location>
</feature>
<proteinExistence type="inferred from homology"/>